<protein>
    <recommendedName>
        <fullName evidence="3">Flavin-nucleotide-binding protein</fullName>
    </recommendedName>
</protein>
<evidence type="ECO:0008006" key="3">
    <source>
        <dbReference type="Google" id="ProtNLM"/>
    </source>
</evidence>
<dbReference type="InterPro" id="IPR024747">
    <property type="entry name" value="Pyridox_Oxase-rel"/>
</dbReference>
<dbReference type="OrthoDB" id="7062584at2"/>
<accession>A0A1R1L7A9</accession>
<dbReference type="AlphaFoldDB" id="A0A1R1L7A9"/>
<dbReference type="SUPFAM" id="SSF50475">
    <property type="entry name" value="FMN-binding split barrel"/>
    <property type="match status" value="1"/>
</dbReference>
<gene>
    <name evidence="1" type="ORF">BKD30_12385</name>
</gene>
<name>A0A1R1L7A9_9MICC</name>
<dbReference type="Gene3D" id="2.30.110.10">
    <property type="entry name" value="Electron Transport, Fmn-binding Protein, Chain A"/>
    <property type="match status" value="1"/>
</dbReference>
<dbReference type="InterPro" id="IPR012349">
    <property type="entry name" value="Split_barrel_FMN-bd"/>
</dbReference>
<reference evidence="1 2" key="1">
    <citation type="submission" date="2016-12" db="EMBL/GenBank/DDBJ databases">
        <title>Draft genome of Tersicoccus phoenicis 1P05MA.</title>
        <authorList>
            <person name="Nakajima Y."/>
            <person name="Yoshizawa S."/>
            <person name="Nakamura K."/>
            <person name="Ogura Y."/>
            <person name="Hayashi T."/>
            <person name="Kogure K."/>
        </authorList>
    </citation>
    <scope>NUCLEOTIDE SEQUENCE [LARGE SCALE GENOMIC DNA]</scope>
    <source>
        <strain evidence="1 2">1p05MA</strain>
    </source>
</reference>
<evidence type="ECO:0000313" key="2">
    <source>
        <dbReference type="Proteomes" id="UP000187085"/>
    </source>
</evidence>
<dbReference type="EMBL" id="MRDE01000074">
    <property type="protein sequence ID" value="OMH23425.1"/>
    <property type="molecule type" value="Genomic_DNA"/>
</dbReference>
<dbReference type="STRING" id="554083.BKD30_12385"/>
<comment type="caution">
    <text evidence="1">The sequence shown here is derived from an EMBL/GenBank/DDBJ whole genome shotgun (WGS) entry which is preliminary data.</text>
</comment>
<organism evidence="1 2">
    <name type="scientific">Tersicoccus phoenicis</name>
    <dbReference type="NCBI Taxonomy" id="554083"/>
    <lineage>
        <taxon>Bacteria</taxon>
        <taxon>Bacillati</taxon>
        <taxon>Actinomycetota</taxon>
        <taxon>Actinomycetes</taxon>
        <taxon>Micrococcales</taxon>
        <taxon>Micrococcaceae</taxon>
        <taxon>Tersicoccus</taxon>
    </lineage>
</organism>
<keyword evidence="2" id="KW-1185">Reference proteome</keyword>
<dbReference type="Proteomes" id="UP000187085">
    <property type="component" value="Unassembled WGS sequence"/>
</dbReference>
<dbReference type="RefSeq" id="WP_076705049.1">
    <property type="nucleotide sequence ID" value="NZ_MRDE01000074.1"/>
</dbReference>
<proteinExistence type="predicted"/>
<sequence>MSAQPEHGTVQNLSQHDCWEAMRAADVGRLGVIIDGHPEIFPVNFVVDHGTVVFRSAEGSKVDGALSGQPLAFEADGVDDGRAWSVLVKGYAEWPHDVDDAISVVALPLFPWQAGEKNRFVRVVPTEITGRRFPVQTR</sequence>
<evidence type="ECO:0000313" key="1">
    <source>
        <dbReference type="EMBL" id="OMH23425.1"/>
    </source>
</evidence>
<dbReference type="Pfam" id="PF12900">
    <property type="entry name" value="Pyridox_ox_2"/>
    <property type="match status" value="1"/>
</dbReference>